<organism evidence="1 2">
    <name type="scientific">Cardamine amara subsp. amara</name>
    <dbReference type="NCBI Taxonomy" id="228776"/>
    <lineage>
        <taxon>Eukaryota</taxon>
        <taxon>Viridiplantae</taxon>
        <taxon>Streptophyta</taxon>
        <taxon>Embryophyta</taxon>
        <taxon>Tracheophyta</taxon>
        <taxon>Spermatophyta</taxon>
        <taxon>Magnoliopsida</taxon>
        <taxon>eudicotyledons</taxon>
        <taxon>Gunneridae</taxon>
        <taxon>Pentapetalae</taxon>
        <taxon>rosids</taxon>
        <taxon>malvids</taxon>
        <taxon>Brassicales</taxon>
        <taxon>Brassicaceae</taxon>
        <taxon>Cardamineae</taxon>
        <taxon>Cardamine</taxon>
    </lineage>
</organism>
<dbReference type="InterPro" id="IPR043502">
    <property type="entry name" value="DNA/RNA_pol_sf"/>
</dbReference>
<gene>
    <name evidence="1" type="ORF">V5N11_005242</name>
</gene>
<dbReference type="PANTHER" id="PTHR11439:SF462">
    <property type="match status" value="1"/>
</dbReference>
<reference evidence="1 2" key="1">
    <citation type="submission" date="2024-04" db="EMBL/GenBank/DDBJ databases">
        <title>Genome assembly C_amara_ONT_v2.</title>
        <authorList>
            <person name="Yant L."/>
            <person name="Moore C."/>
            <person name="Slenker M."/>
        </authorList>
    </citation>
    <scope>NUCLEOTIDE SEQUENCE [LARGE SCALE GENOMIC DNA]</scope>
    <source>
        <tissue evidence="1">Leaf</tissue>
    </source>
</reference>
<protein>
    <submittedName>
        <fullName evidence="1">Retrovirus-related Pol polyprotein from transposon RE2</fullName>
    </submittedName>
</protein>
<dbReference type="SUPFAM" id="SSF56672">
    <property type="entry name" value="DNA/RNA polymerases"/>
    <property type="match status" value="1"/>
</dbReference>
<evidence type="ECO:0000313" key="2">
    <source>
        <dbReference type="Proteomes" id="UP001558713"/>
    </source>
</evidence>
<keyword evidence="2" id="KW-1185">Reference proteome</keyword>
<sequence>MLTAKPTLFPLEQNHKLALSTSPFLADPSQYRRLIGRFIYLVVTRPDLAFSVHVLSQFMKAPREDHWAAAMRLVRYLKTDPGQGIFLRASGTLQITGWCDADWGSCPLTRRSVTGYFVQLGDSPVSWKTKKQDTVSRSSSEAEYRSIAVLTQELIWLKRLLTTLGVSHDQPMNVFCDNKSAIYIATNPVFHERTKHVELDLHFVRDEVLSSNITLKHVPTQFQLADILTKPKGSDSFQDFRFKLGIRNLYAPT</sequence>
<dbReference type="CDD" id="cd09272">
    <property type="entry name" value="RNase_HI_RT_Ty1"/>
    <property type="match status" value="1"/>
</dbReference>
<comment type="caution">
    <text evidence="1">The sequence shown here is derived from an EMBL/GenBank/DDBJ whole genome shotgun (WGS) entry which is preliminary data.</text>
</comment>
<evidence type="ECO:0000313" key="1">
    <source>
        <dbReference type="EMBL" id="KAL1206083.1"/>
    </source>
</evidence>
<dbReference type="Proteomes" id="UP001558713">
    <property type="component" value="Unassembled WGS sequence"/>
</dbReference>
<dbReference type="PANTHER" id="PTHR11439">
    <property type="entry name" value="GAG-POL-RELATED RETROTRANSPOSON"/>
    <property type="match status" value="1"/>
</dbReference>
<accession>A0ABD1AH49</accession>
<proteinExistence type="predicted"/>
<dbReference type="EMBL" id="JBANAX010000508">
    <property type="protein sequence ID" value="KAL1206083.1"/>
    <property type="molecule type" value="Genomic_DNA"/>
</dbReference>
<name>A0ABD1AH49_CARAN</name>
<dbReference type="AlphaFoldDB" id="A0ABD1AH49"/>